<evidence type="ECO:0000313" key="3">
    <source>
        <dbReference type="Proteomes" id="UP000297407"/>
    </source>
</evidence>
<evidence type="ECO:0000259" key="1">
    <source>
        <dbReference type="Pfam" id="PF01841"/>
    </source>
</evidence>
<accession>A0A4Z0L4W9</accession>
<dbReference type="OrthoDB" id="98874at2"/>
<organism evidence="2 3">
    <name type="scientific">Flavobacterium humi</name>
    <dbReference type="NCBI Taxonomy" id="2562683"/>
    <lineage>
        <taxon>Bacteria</taxon>
        <taxon>Pseudomonadati</taxon>
        <taxon>Bacteroidota</taxon>
        <taxon>Flavobacteriia</taxon>
        <taxon>Flavobacteriales</taxon>
        <taxon>Flavobacteriaceae</taxon>
        <taxon>Flavobacterium</taxon>
    </lineage>
</organism>
<dbReference type="RefSeq" id="WP_135527013.1">
    <property type="nucleotide sequence ID" value="NZ_SRLH01000006.1"/>
</dbReference>
<dbReference type="Proteomes" id="UP000297407">
    <property type="component" value="Unassembled WGS sequence"/>
</dbReference>
<reference evidence="2 3" key="1">
    <citation type="submission" date="2019-04" db="EMBL/GenBank/DDBJ databases">
        <title>Flavobacterium sp. strain DS2-A Genome sequencing and assembly.</title>
        <authorList>
            <person name="Kim I."/>
        </authorList>
    </citation>
    <scope>NUCLEOTIDE SEQUENCE [LARGE SCALE GENOMIC DNA]</scope>
    <source>
        <strain evidence="2 3">DS2-A</strain>
    </source>
</reference>
<dbReference type="Pfam" id="PF01841">
    <property type="entry name" value="Transglut_core"/>
    <property type="match status" value="1"/>
</dbReference>
<dbReference type="EMBL" id="SRLH01000006">
    <property type="protein sequence ID" value="TGD57408.1"/>
    <property type="molecule type" value="Genomic_DNA"/>
</dbReference>
<comment type="caution">
    <text evidence="2">The sequence shown here is derived from an EMBL/GenBank/DDBJ whole genome shotgun (WGS) entry which is preliminary data.</text>
</comment>
<keyword evidence="3" id="KW-1185">Reference proteome</keyword>
<evidence type="ECO:0000313" key="2">
    <source>
        <dbReference type="EMBL" id="TGD57408.1"/>
    </source>
</evidence>
<sequence length="665" mass="76156">MKKYLIALLVLSGLCLKAQTKELGKVTIEELKQKTHPNDSSAAAAVLFEVGRTSFEYSQTNGFEIVTEVLTKIKIYKKEGYEYANKSASYYIGGSASEKLEFSKAITYNLMNGKIEKTKLGSDGEFIEKVNKNWARKKISMPNVKEGSIIEYKMTLRSPYITNFPDWQFQRDIPVSYSEYTTYVPEYYVYNVRNKGFLSPVVKKENTQNSITSTSKERGWGVTTKFDQNVTNYKELKTNYVLTDVPALKDESYVNNINNYKTTVIHELAGERFPNRAYENYATDWETVVKKIYENEDFGNELNKTGYFEKDLDAILKGSTSLEEKMAVVFNYVKARMNWNEYYGYTCDNGVRKAYQEKTGNAAEINLMLTAMLRYAGFEANPVLISTRSNGIALFPSRTAFNYVIAGIELNNRVVLLDATDKNALPDILPTRDLNWLGRIIRKNNSSAEIDLMPKSNSKEVMYIMANVSPEGNVSGKIRDQYFDYNAFVFRGVNNKVAKDSYVEKLEKRHQGLEITDYAVQNNNDLSKPIQEEYSFTSNNSVEIIGDKMYFSPFLYLAMTENPFKQETREYPVDFVYPHQDKFVVSITVPEGYAIETLPQSKSIGMPDELGNFRYNISSNGNQIQLLYTIDINQAIISSEYYESLKGFYKEVVDKQTEKIVLKKA</sequence>
<dbReference type="Gene3D" id="2.60.40.3140">
    <property type="match status" value="1"/>
</dbReference>
<gene>
    <name evidence="2" type="ORF">E4635_12375</name>
</gene>
<name>A0A4Z0L4W9_9FLAO</name>
<dbReference type="Gene3D" id="3.10.620.30">
    <property type="match status" value="1"/>
</dbReference>
<proteinExistence type="predicted"/>
<dbReference type="InterPro" id="IPR002931">
    <property type="entry name" value="Transglutaminase-like"/>
</dbReference>
<feature type="domain" description="Transglutaminase-like" evidence="1">
    <location>
        <begin position="315"/>
        <end position="386"/>
    </location>
</feature>
<dbReference type="Gene3D" id="2.60.120.1130">
    <property type="match status" value="1"/>
</dbReference>
<dbReference type="AlphaFoldDB" id="A0A4Z0L4W9"/>
<protein>
    <submittedName>
        <fullName evidence="2">DUF3857 domain-containing protein</fullName>
    </submittedName>
</protein>